<feature type="chain" id="PRO_5044587769" evidence="3">
    <location>
        <begin position="17"/>
        <end position="440"/>
    </location>
</feature>
<dbReference type="GO" id="GO:0050901">
    <property type="term" value="P:leukocyte tethering or rolling"/>
    <property type="evidence" value="ECO:0007669"/>
    <property type="project" value="TreeGrafter"/>
</dbReference>
<evidence type="ECO:0000256" key="3">
    <source>
        <dbReference type="SAM" id="SignalP"/>
    </source>
</evidence>
<dbReference type="Proteomes" id="UP000261680">
    <property type="component" value="Unplaced"/>
</dbReference>
<keyword evidence="2" id="KW-0472">Membrane</keyword>
<dbReference type="RefSeq" id="XP_040475755.1">
    <property type="nucleotide sequence ID" value="XM_040619821.1"/>
</dbReference>
<reference evidence="6 7" key="2">
    <citation type="submission" date="2025-04" db="UniProtKB">
        <authorList>
            <consortium name="RefSeq"/>
        </authorList>
    </citation>
    <scope>IDENTIFICATION</scope>
    <source>
        <tissue evidence="6 7">Whole blood</tissue>
    </source>
</reference>
<feature type="transmembrane region" description="Helical" evidence="2">
    <location>
        <begin position="349"/>
        <end position="371"/>
    </location>
</feature>
<sequence>MPLQVLLLILLGPGSSLQLGEIGGNGTKVAPDALLARRPRQVDEDQDVDSYDYPTEGTEPPEMLTDNPGSLALTPQLLAELATLGHGTPEPATLQVAPGDSAGLDVEGVAMRNLSMEVATQGIPVTRDPLTKEPATTLPPITEAPSTEGAPSTELATTEALSTEPAATEAPTTQPAVTEAPSMESTVMETLSMGPEATDALSTEPTATEALTMESTVMETLSTGPEATDALSTEPTATEALTMESTVMETLSTGPEATDALSTEPAATEAPSTDPATTKAPSTGPATIWRLTTVPLVTSDPHNSTTAAVGNLSDALTNQWKNRQRLSPQSSVAPNPTAAPDHIPVKQCLLAILILALVATTFLVCTVVLAVRLSRKNHMYPVRNYSPTEMVCISSLLPEGGDVPTATANGGLPNAKSQGLKAEPGEGRDGDDLTLQSFLP</sequence>
<gene>
    <name evidence="4 6 7" type="primary">SELPLG</name>
</gene>
<feature type="region of interest" description="Disordered" evidence="1">
    <location>
        <begin position="404"/>
        <end position="440"/>
    </location>
</feature>
<dbReference type="Ensembl" id="ENSUMAT00000009044.1">
    <property type="protein sequence ID" value="ENSUMAP00000007541.1"/>
    <property type="gene ID" value="ENSUMAG00000005830.1"/>
</dbReference>
<name>A0A384DFU6_URSMA</name>
<dbReference type="RefSeq" id="XP_008705861.1">
    <property type="nucleotide sequence ID" value="XM_008707639.2"/>
</dbReference>
<dbReference type="InterPro" id="IPR026195">
    <property type="entry name" value="PSGL-1"/>
</dbReference>
<organism evidence="5 6">
    <name type="scientific">Ursus maritimus</name>
    <name type="common">Polar bear</name>
    <name type="synonym">Thalarctos maritimus</name>
    <dbReference type="NCBI Taxonomy" id="29073"/>
    <lineage>
        <taxon>Eukaryota</taxon>
        <taxon>Metazoa</taxon>
        <taxon>Chordata</taxon>
        <taxon>Craniata</taxon>
        <taxon>Vertebrata</taxon>
        <taxon>Euteleostomi</taxon>
        <taxon>Mammalia</taxon>
        <taxon>Eutheria</taxon>
        <taxon>Laurasiatheria</taxon>
        <taxon>Carnivora</taxon>
        <taxon>Caniformia</taxon>
        <taxon>Ursidae</taxon>
        <taxon>Ursus</taxon>
    </lineage>
</organism>
<evidence type="ECO:0000313" key="5">
    <source>
        <dbReference type="Proteomes" id="UP000261680"/>
    </source>
</evidence>
<dbReference type="PANTHER" id="PTHR17384:SF7">
    <property type="entry name" value="P-SELECTIN GLYCOPROTEIN LIGAND 1"/>
    <property type="match status" value="1"/>
</dbReference>
<feature type="region of interest" description="Disordered" evidence="1">
    <location>
        <begin position="38"/>
        <end position="67"/>
    </location>
</feature>
<feature type="region of interest" description="Disordered" evidence="1">
    <location>
        <begin position="251"/>
        <end position="285"/>
    </location>
</feature>
<dbReference type="OMA" id="NHMYPVR"/>
<evidence type="ECO:0000313" key="6">
    <source>
        <dbReference type="RefSeq" id="XP_008705861.1"/>
    </source>
</evidence>
<dbReference type="OrthoDB" id="8927116at2759"/>
<evidence type="ECO:0000313" key="7">
    <source>
        <dbReference type="RefSeq" id="XP_040475755.1"/>
    </source>
</evidence>
<keyword evidence="2" id="KW-1133">Transmembrane helix</keyword>
<evidence type="ECO:0000313" key="4">
    <source>
        <dbReference type="Ensembl" id="ENSUMAP00000007541"/>
    </source>
</evidence>
<keyword evidence="2" id="KW-0812">Transmembrane</keyword>
<keyword evidence="5" id="KW-1185">Reference proteome</keyword>
<dbReference type="KEGG" id="umr:103678305"/>
<keyword evidence="3" id="KW-0732">Signal</keyword>
<evidence type="ECO:0000256" key="2">
    <source>
        <dbReference type="SAM" id="Phobius"/>
    </source>
</evidence>
<dbReference type="GeneTree" id="ENSGT00440000039754"/>
<protein>
    <submittedName>
        <fullName evidence="6 7">P-selectin glycoprotein ligand 1</fullName>
    </submittedName>
    <submittedName>
        <fullName evidence="4">Selectin P ligand</fullName>
    </submittedName>
</protein>
<reference evidence="4" key="1">
    <citation type="submission" date="2019-03" db="UniProtKB">
        <authorList>
            <consortium name="Ensembl"/>
        </authorList>
    </citation>
    <scope>IDENTIFICATION</scope>
</reference>
<dbReference type="GeneID" id="103678305"/>
<dbReference type="CTD" id="6404"/>
<feature type="signal peptide" evidence="3">
    <location>
        <begin position="1"/>
        <end position="16"/>
    </location>
</feature>
<feature type="compositionally biased region" description="Polar residues" evidence="1">
    <location>
        <begin position="270"/>
        <end position="285"/>
    </location>
</feature>
<accession>A0A384DFU6</accession>
<dbReference type="STRING" id="29073.ENSUMAP00000007541"/>
<feature type="region of interest" description="Disordered" evidence="1">
    <location>
        <begin position="127"/>
        <end position="181"/>
    </location>
</feature>
<dbReference type="AlphaFoldDB" id="A0A384DFU6"/>
<feature type="compositionally biased region" description="Low complexity" evidence="1">
    <location>
        <begin position="153"/>
        <end position="181"/>
    </location>
</feature>
<evidence type="ECO:0000256" key="1">
    <source>
        <dbReference type="SAM" id="MobiDB-lite"/>
    </source>
</evidence>
<dbReference type="PANTHER" id="PTHR17384">
    <property type="entry name" value="P-SELECTIN GLYCOPROTEIN LIGAND-1"/>
    <property type="match status" value="1"/>
</dbReference>
<dbReference type="GO" id="GO:0005886">
    <property type="term" value="C:plasma membrane"/>
    <property type="evidence" value="ECO:0007669"/>
    <property type="project" value="TreeGrafter"/>
</dbReference>
<proteinExistence type="predicted"/>